<dbReference type="InterPro" id="IPR016181">
    <property type="entry name" value="Acyl_CoA_acyltransferase"/>
</dbReference>
<comment type="caution">
    <text evidence="2">The sequence shown here is derived from an EMBL/GenBank/DDBJ whole genome shotgun (WGS) entry which is preliminary data.</text>
</comment>
<dbReference type="Gene3D" id="3.40.630.30">
    <property type="match status" value="1"/>
</dbReference>
<dbReference type="PROSITE" id="PS51186">
    <property type="entry name" value="GNAT"/>
    <property type="match status" value="1"/>
</dbReference>
<dbReference type="EMBL" id="SAWY01000019">
    <property type="protein sequence ID" value="TPH15628.1"/>
    <property type="molecule type" value="Genomic_DNA"/>
</dbReference>
<accession>A0A502KVG8</accession>
<name>A0A502KVG8_9GAMM</name>
<evidence type="ECO:0000313" key="2">
    <source>
        <dbReference type="EMBL" id="TPH15628.1"/>
    </source>
</evidence>
<organism evidence="2 3">
    <name type="scientific">Litorilituus lipolyticus</name>
    <dbReference type="NCBI Taxonomy" id="2491017"/>
    <lineage>
        <taxon>Bacteria</taxon>
        <taxon>Pseudomonadati</taxon>
        <taxon>Pseudomonadota</taxon>
        <taxon>Gammaproteobacteria</taxon>
        <taxon>Alteromonadales</taxon>
        <taxon>Colwelliaceae</taxon>
        <taxon>Litorilituus</taxon>
    </lineage>
</organism>
<feature type="domain" description="N-acetyltransferase" evidence="1">
    <location>
        <begin position="3"/>
        <end position="154"/>
    </location>
</feature>
<sequence>MDVIIRHSELSDVPAIKAIYQQESCYGGTLQLPYPSVDKWQKRFEQADNNFYSLIAEVDGEIVGQIGLDHFSNPRRRHVANLGMAVSEYHQGKGIGKKLLNAMLELANNWLAVTRIELEVYIDNPAAIKLYQSRGFEIEGTAKGYAFRHGKYVDCHLMAKVSS</sequence>
<dbReference type="PANTHER" id="PTHR43415">
    <property type="entry name" value="SPERMIDINE N(1)-ACETYLTRANSFERASE"/>
    <property type="match status" value="1"/>
</dbReference>
<evidence type="ECO:0000259" key="1">
    <source>
        <dbReference type="PROSITE" id="PS51186"/>
    </source>
</evidence>
<reference evidence="2 3" key="1">
    <citation type="submission" date="2019-01" db="EMBL/GenBank/DDBJ databases">
        <title>Litorilituus lipolytica sp. nov., isolated from intertidal sand of the Yellow Sea in China.</title>
        <authorList>
            <person name="Liu A."/>
        </authorList>
    </citation>
    <scope>NUCLEOTIDE SEQUENCE [LARGE SCALE GENOMIC DNA]</scope>
    <source>
        <strain evidence="2 3">RZ04</strain>
    </source>
</reference>
<dbReference type="RefSeq" id="WP_140603027.1">
    <property type="nucleotide sequence ID" value="NZ_SAWY01000019.1"/>
</dbReference>
<proteinExistence type="predicted"/>
<dbReference type="Pfam" id="PF00583">
    <property type="entry name" value="Acetyltransf_1"/>
    <property type="match status" value="1"/>
</dbReference>
<dbReference type="GO" id="GO:0016747">
    <property type="term" value="F:acyltransferase activity, transferring groups other than amino-acyl groups"/>
    <property type="evidence" value="ECO:0007669"/>
    <property type="project" value="InterPro"/>
</dbReference>
<dbReference type="InterPro" id="IPR000182">
    <property type="entry name" value="GNAT_dom"/>
</dbReference>
<dbReference type="OrthoDB" id="336415at2"/>
<protein>
    <submittedName>
        <fullName evidence="2">GNAT family N-acetyltransferase</fullName>
    </submittedName>
</protein>
<dbReference type="AlphaFoldDB" id="A0A502KVG8"/>
<evidence type="ECO:0000313" key="3">
    <source>
        <dbReference type="Proteomes" id="UP000315303"/>
    </source>
</evidence>
<dbReference type="SUPFAM" id="SSF55729">
    <property type="entry name" value="Acyl-CoA N-acyltransferases (Nat)"/>
    <property type="match status" value="1"/>
</dbReference>
<gene>
    <name evidence="2" type="ORF">EPA86_08605</name>
</gene>
<dbReference type="CDD" id="cd04301">
    <property type="entry name" value="NAT_SF"/>
    <property type="match status" value="1"/>
</dbReference>
<dbReference type="PANTHER" id="PTHR43415:SF3">
    <property type="entry name" value="GNAT-FAMILY ACETYLTRANSFERASE"/>
    <property type="match status" value="1"/>
</dbReference>
<dbReference type="Proteomes" id="UP000315303">
    <property type="component" value="Unassembled WGS sequence"/>
</dbReference>
<keyword evidence="3" id="KW-1185">Reference proteome</keyword>
<keyword evidence="2" id="KW-0808">Transferase</keyword>